<reference evidence="1 2" key="1">
    <citation type="submission" date="2024-06" db="EMBL/GenBank/DDBJ databases">
        <title>The Natural Products Discovery Center: Release of the First 8490 Sequenced Strains for Exploring Actinobacteria Biosynthetic Diversity.</title>
        <authorList>
            <person name="Kalkreuter E."/>
            <person name="Kautsar S.A."/>
            <person name="Yang D."/>
            <person name="Bader C.D."/>
            <person name="Teijaro C.N."/>
            <person name="Fluegel L."/>
            <person name="Davis C.M."/>
            <person name="Simpson J.R."/>
            <person name="Lauterbach L."/>
            <person name="Steele A.D."/>
            <person name="Gui C."/>
            <person name="Meng S."/>
            <person name="Li G."/>
            <person name="Viehrig K."/>
            <person name="Ye F."/>
            <person name="Su P."/>
            <person name="Kiefer A.F."/>
            <person name="Nichols A."/>
            <person name="Cepeda A.J."/>
            <person name="Yan W."/>
            <person name="Fan B."/>
            <person name="Jiang Y."/>
            <person name="Adhikari A."/>
            <person name="Zheng C.-J."/>
            <person name="Schuster L."/>
            <person name="Cowan T.M."/>
            <person name="Smanski M.J."/>
            <person name="Chevrette M.G."/>
            <person name="De Carvalho L.P.S."/>
            <person name="Shen B."/>
        </authorList>
    </citation>
    <scope>NUCLEOTIDE SEQUENCE [LARGE SCALE GENOMIC DNA]</scope>
    <source>
        <strain evidence="1 2">NPDC050403</strain>
    </source>
</reference>
<comment type="caution">
    <text evidence="1">The sequence shown here is derived from an EMBL/GenBank/DDBJ whole genome shotgun (WGS) entry which is preliminary data.</text>
</comment>
<protein>
    <submittedName>
        <fullName evidence="1">Uncharacterized protein</fullName>
    </submittedName>
</protein>
<organism evidence="1 2">
    <name type="scientific">Nocardia aurea</name>
    <dbReference type="NCBI Taxonomy" id="2144174"/>
    <lineage>
        <taxon>Bacteria</taxon>
        <taxon>Bacillati</taxon>
        <taxon>Actinomycetota</taxon>
        <taxon>Actinomycetes</taxon>
        <taxon>Mycobacteriales</taxon>
        <taxon>Nocardiaceae</taxon>
        <taxon>Nocardia</taxon>
    </lineage>
</organism>
<gene>
    <name evidence="1" type="ORF">AB0I48_18430</name>
</gene>
<dbReference type="Proteomes" id="UP001551695">
    <property type="component" value="Unassembled WGS sequence"/>
</dbReference>
<accession>A0ABV3FVT9</accession>
<dbReference type="EMBL" id="JBFAKC010000007">
    <property type="protein sequence ID" value="MEV0709542.1"/>
    <property type="molecule type" value="Genomic_DNA"/>
</dbReference>
<sequence>MTVRVAEVRFPELVLAIHDARDSHRKWLYRNIIDISAVRIDDADPQVLHRAHDLANPPVTAVTVTRGDTAVDITFHLDDGDALALFHPSAMLGFAADPDEVNAWIGHLATVTAETLAATGIPAVLDIPR</sequence>
<proteinExistence type="predicted"/>
<evidence type="ECO:0000313" key="2">
    <source>
        <dbReference type="Proteomes" id="UP001551695"/>
    </source>
</evidence>
<evidence type="ECO:0000313" key="1">
    <source>
        <dbReference type="EMBL" id="MEV0709542.1"/>
    </source>
</evidence>
<name>A0ABV3FVT9_9NOCA</name>
<keyword evidence="2" id="KW-1185">Reference proteome</keyword>
<dbReference type="RefSeq" id="WP_357785139.1">
    <property type="nucleotide sequence ID" value="NZ_JBFAKC010000007.1"/>
</dbReference>